<evidence type="ECO:0000313" key="3">
    <source>
        <dbReference type="Proteomes" id="UP000663866"/>
    </source>
</evidence>
<name>A0A820QIE4_9BILA</name>
<evidence type="ECO:0000313" key="2">
    <source>
        <dbReference type="EMBL" id="CAF4423335.1"/>
    </source>
</evidence>
<protein>
    <submittedName>
        <fullName evidence="2">Uncharacterized protein</fullName>
    </submittedName>
</protein>
<sequence length="303" mass="34178">ILHSPFDQDDKEVAESLSHTTNYSLQFEAIPNDEDDNENGDIVFMPIKSNDDDEPIHDSQDPLVSPSKYRDSSHWSKSCHSGGESSLKGLKTSVHQDMDDFSDPGETSDRDDDSTADEEDLLHSRVKRRSGRSPNNSQIPLNVDALHAIRELTHQLNQYRSHVTNLSSEAIPLATSQSDYDEKLERCCQRLEQLTSKVDRLFNFEQTVAVSRPSRPSPNSASVDIIATNEPELILTDAHYDRLEAILIEKIQAHVQAAMKSVFEPYRDLKDNLHKDLAAKLLATDTVIKQTITQIFRSKVLLN</sequence>
<organism evidence="2 3">
    <name type="scientific">Rotaria magnacalcarata</name>
    <dbReference type="NCBI Taxonomy" id="392030"/>
    <lineage>
        <taxon>Eukaryota</taxon>
        <taxon>Metazoa</taxon>
        <taxon>Spiralia</taxon>
        <taxon>Gnathifera</taxon>
        <taxon>Rotifera</taxon>
        <taxon>Eurotatoria</taxon>
        <taxon>Bdelloidea</taxon>
        <taxon>Philodinida</taxon>
        <taxon>Philodinidae</taxon>
        <taxon>Rotaria</taxon>
    </lineage>
</organism>
<dbReference type="Proteomes" id="UP000663866">
    <property type="component" value="Unassembled WGS sequence"/>
</dbReference>
<proteinExistence type="predicted"/>
<comment type="caution">
    <text evidence="2">The sequence shown here is derived from an EMBL/GenBank/DDBJ whole genome shotgun (WGS) entry which is preliminary data.</text>
</comment>
<feature type="non-terminal residue" evidence="2">
    <location>
        <position position="1"/>
    </location>
</feature>
<dbReference type="EMBL" id="CAJOBG010042935">
    <property type="protein sequence ID" value="CAF4423335.1"/>
    <property type="molecule type" value="Genomic_DNA"/>
</dbReference>
<keyword evidence="3" id="KW-1185">Reference proteome</keyword>
<feature type="compositionally biased region" description="Acidic residues" evidence="1">
    <location>
        <begin position="109"/>
        <end position="120"/>
    </location>
</feature>
<accession>A0A820QIE4</accession>
<evidence type="ECO:0000256" key="1">
    <source>
        <dbReference type="SAM" id="MobiDB-lite"/>
    </source>
</evidence>
<reference evidence="2" key="1">
    <citation type="submission" date="2021-02" db="EMBL/GenBank/DDBJ databases">
        <authorList>
            <person name="Nowell W R."/>
        </authorList>
    </citation>
    <scope>NUCLEOTIDE SEQUENCE</scope>
</reference>
<dbReference type="AlphaFoldDB" id="A0A820QIE4"/>
<feature type="region of interest" description="Disordered" evidence="1">
    <location>
        <begin position="27"/>
        <end position="139"/>
    </location>
</feature>
<gene>
    <name evidence="2" type="ORF">OVN521_LOCUS36233</name>
</gene>